<accession>A0ABR4L3P2</accession>
<dbReference type="Pfam" id="PF04082">
    <property type="entry name" value="Fungal_trans"/>
    <property type="match status" value="1"/>
</dbReference>
<feature type="region of interest" description="Disordered" evidence="9">
    <location>
        <begin position="111"/>
        <end position="163"/>
    </location>
</feature>
<proteinExistence type="predicted"/>
<keyword evidence="7" id="KW-0804">Transcription</keyword>
<dbReference type="PROSITE" id="PS50075">
    <property type="entry name" value="CARRIER"/>
    <property type="match status" value="1"/>
</dbReference>
<protein>
    <submittedName>
        <fullName evidence="12">Uncharacterized protein</fullName>
    </submittedName>
</protein>
<gene>
    <name evidence="12" type="ORF">BJX68DRAFT_252745</name>
</gene>
<feature type="compositionally biased region" description="Basic and acidic residues" evidence="9">
    <location>
        <begin position="24"/>
        <end position="34"/>
    </location>
</feature>
<dbReference type="Gene3D" id="3.40.50.720">
    <property type="entry name" value="NAD(P)-binding Rossmann-like Domain"/>
    <property type="match status" value="1"/>
</dbReference>
<dbReference type="Gene3D" id="1.10.1200.10">
    <property type="entry name" value="ACP-like"/>
    <property type="match status" value="1"/>
</dbReference>
<dbReference type="Pfam" id="PF00501">
    <property type="entry name" value="AMP-binding"/>
    <property type="match status" value="1"/>
</dbReference>
<organism evidence="12 13">
    <name type="scientific">Aspergillus pseudodeflectus</name>
    <dbReference type="NCBI Taxonomy" id="176178"/>
    <lineage>
        <taxon>Eukaryota</taxon>
        <taxon>Fungi</taxon>
        <taxon>Dikarya</taxon>
        <taxon>Ascomycota</taxon>
        <taxon>Pezizomycotina</taxon>
        <taxon>Eurotiomycetes</taxon>
        <taxon>Eurotiomycetidae</taxon>
        <taxon>Eurotiales</taxon>
        <taxon>Aspergillaceae</taxon>
        <taxon>Aspergillus</taxon>
        <taxon>Aspergillus subgen. Nidulantes</taxon>
    </lineage>
</organism>
<evidence type="ECO:0000256" key="3">
    <source>
        <dbReference type="ARBA" id="ARBA00022553"/>
    </source>
</evidence>
<comment type="subcellular location">
    <subcellularLocation>
        <location evidence="1">Nucleus</location>
    </subcellularLocation>
</comment>
<evidence type="ECO:0000256" key="5">
    <source>
        <dbReference type="ARBA" id="ARBA00023015"/>
    </source>
</evidence>
<evidence type="ECO:0000313" key="13">
    <source>
        <dbReference type="Proteomes" id="UP001610444"/>
    </source>
</evidence>
<dbReference type="Pfam" id="PF00172">
    <property type="entry name" value="Zn_clus"/>
    <property type="match status" value="1"/>
</dbReference>
<evidence type="ECO:0000256" key="4">
    <source>
        <dbReference type="ARBA" id="ARBA00022723"/>
    </source>
</evidence>
<evidence type="ECO:0000256" key="9">
    <source>
        <dbReference type="SAM" id="MobiDB-lite"/>
    </source>
</evidence>
<keyword evidence="5" id="KW-0805">Transcription regulation</keyword>
<dbReference type="SMART" id="SM00066">
    <property type="entry name" value="GAL4"/>
    <property type="match status" value="1"/>
</dbReference>
<dbReference type="RefSeq" id="XP_070903980.1">
    <property type="nucleotide sequence ID" value="XM_071042611.1"/>
</dbReference>
<dbReference type="PROSITE" id="PS00463">
    <property type="entry name" value="ZN2_CY6_FUNGAL_1"/>
    <property type="match status" value="1"/>
</dbReference>
<dbReference type="InterPro" id="IPR036864">
    <property type="entry name" value="Zn2-C6_fun-type_DNA-bd_sf"/>
</dbReference>
<evidence type="ECO:0000256" key="6">
    <source>
        <dbReference type="ARBA" id="ARBA00023125"/>
    </source>
</evidence>
<dbReference type="EMBL" id="JBFXLR010000004">
    <property type="protein sequence ID" value="KAL2859016.1"/>
    <property type="molecule type" value="Genomic_DNA"/>
</dbReference>
<dbReference type="GeneID" id="98157775"/>
<dbReference type="InterPro" id="IPR013120">
    <property type="entry name" value="FAR_NAD-bd"/>
</dbReference>
<dbReference type="SUPFAM" id="SSF51735">
    <property type="entry name" value="NAD(P)-binding Rossmann-fold domains"/>
    <property type="match status" value="1"/>
</dbReference>
<dbReference type="Gene3D" id="3.40.50.12780">
    <property type="entry name" value="N-terminal domain of ligase-like"/>
    <property type="match status" value="1"/>
</dbReference>
<feature type="region of interest" description="Disordered" evidence="9">
    <location>
        <begin position="1"/>
        <end position="55"/>
    </location>
</feature>
<dbReference type="PROSITE" id="PS00455">
    <property type="entry name" value="AMP_BINDING"/>
    <property type="match status" value="1"/>
</dbReference>
<dbReference type="InterPro" id="IPR009081">
    <property type="entry name" value="PP-bd_ACP"/>
</dbReference>
<dbReference type="PANTHER" id="PTHR47540">
    <property type="entry name" value="THIAMINE REPRESSIBLE GENES REGULATORY PROTEIN THI5"/>
    <property type="match status" value="1"/>
</dbReference>
<dbReference type="CDD" id="cd12148">
    <property type="entry name" value="fungal_TF_MHR"/>
    <property type="match status" value="1"/>
</dbReference>
<dbReference type="InterPro" id="IPR001138">
    <property type="entry name" value="Zn2Cys6_DnaBD"/>
</dbReference>
<evidence type="ECO:0000259" key="10">
    <source>
        <dbReference type="PROSITE" id="PS50048"/>
    </source>
</evidence>
<keyword evidence="4" id="KW-0479">Metal-binding</keyword>
<keyword evidence="13" id="KW-1185">Reference proteome</keyword>
<keyword evidence="3" id="KW-0597">Phosphoprotein</keyword>
<dbReference type="InterPro" id="IPR036736">
    <property type="entry name" value="ACP-like_sf"/>
</dbReference>
<name>A0ABR4L3P2_9EURO</name>
<dbReference type="SMART" id="SM01294">
    <property type="entry name" value="PKS_PP_betabranch"/>
    <property type="match status" value="1"/>
</dbReference>
<dbReference type="Proteomes" id="UP001610444">
    <property type="component" value="Unassembled WGS sequence"/>
</dbReference>
<dbReference type="SMART" id="SM00823">
    <property type="entry name" value="PKS_PP"/>
    <property type="match status" value="1"/>
</dbReference>
<dbReference type="Pfam" id="PF00550">
    <property type="entry name" value="PP-binding"/>
    <property type="match status" value="1"/>
</dbReference>
<dbReference type="Pfam" id="PF07993">
    <property type="entry name" value="NAD_binding_4"/>
    <property type="match status" value="1"/>
</dbReference>
<dbReference type="Pfam" id="PF23562">
    <property type="entry name" value="AMP-binding_C_3"/>
    <property type="match status" value="1"/>
</dbReference>
<evidence type="ECO:0000256" key="1">
    <source>
        <dbReference type="ARBA" id="ARBA00004123"/>
    </source>
</evidence>
<dbReference type="SUPFAM" id="SSF56801">
    <property type="entry name" value="Acetyl-CoA synthetase-like"/>
    <property type="match status" value="1"/>
</dbReference>
<feature type="domain" description="Carrier" evidence="11">
    <location>
        <begin position="1272"/>
        <end position="1350"/>
    </location>
</feature>
<keyword evidence="8" id="KW-0539">Nucleus</keyword>
<feature type="domain" description="Zn(2)-C6 fungal-type" evidence="10">
    <location>
        <begin position="58"/>
        <end position="87"/>
    </location>
</feature>
<sequence>MASTLVAQSSVQQLTPGATNYDEMGPKEDTADTGRKRKASELSASKTNNAPRQKITRACDSCKEKKTRCTGTLPCGRCTRLSLSCEYNAAYSRGLPPDPLPAPPAVAARYARNRSVSHASISQSPVSRRSPPARDSPRVARTPHSQVSHTAVEAPRRNSPDPVATDFEGNYLGPASGVSFLNRVWRRLHQDETSLVPDELQNESWPKNTSVFMFGDKPYSDLYDAGFTLPSFEKALELVSIYFDYAMVTYRFLHRGSVEEWLRQVYNNNISSSNLPTGPLVARTAIVLMIFAGNQAESWTGSERWYAASKHVLSMECGPPRLETVQARLGQCLYLLSSSRANECWYTFGTAVQLVTAIGLHRKCPAKLSKTGTSYLERELRKRILWSAYTLDKYLNVIFGRPRLLHDGDIDQELPDEVNDDDILQDDPAMRLGTADSMMIASVLHFRLGRILGEISRQFYTVNPICRDSPLEAAVRITSDLEKWKETTPPLFNSVRPTSLIPPLCRQSQVLQLAYCHAMIHATRAFLLNDFTDLSRRPTAPHPMLTAHVSKCLEAAEHVMKLVDSIAKQGTLIQSFWFTHHSEIDSGRVRSLFSLAEVCQQHLAEATRKNCPSRRYGIILEETRLEVHKQLGSRACSVPNSPENTRVSFIRSQEPALEQRPAEQVDLNSPIFNPQPMSFDGDFRPSGFVDEPFGMSDAGFLENLESSMWWTQLDTWMLSTLLPQAPTHIDKLPTDKVEVPGVEFEPVTVDQLVRNRASLGPSQPVVYYPRTGIEYSEFPLHQLDVFAYRVANVLAKVIPPRTSSSQTPIVVALLGPSDLNYLVLMLALTKLGHSGLLLSTRISVEAHVSLVERTNAQHIFVHSSLKDTARKVQERVPSLQVQDIPTEENYDYPVSEDPIDTNLSSHLNPETEANHVAWIIHSSGSTGLPKPIFQTQRAAIKNYAGNMNMRGFITLPLYHNHGICCLFRTIYSCKSLHLYNPGLPLTSKYLVEIMQSHSFEIFYGVPYALKLLAESEEGIKALANLKAVMFGGSACPDSLGNLLVENGVYLISHYGSTETGQLMTSMRPREDKRWDWMRPSDAVKKFLRFEERFPGVYESVVLDGWPSKVMSNRPDNAYATKDLFLKHPEIEAYKYYSRLDDTITLVNGEKVIPLDLEGRVRQLSVVADALAFGVGKSSIGLAVIRAPDAATLTDEQIIEAIWPAVEEAHETLPAYGQLSKSMVRVLPADAVYSRTDKGTVIRQAFYRDYGDLIEASYEADDAMTGTLSLSEEEMREFLRKQLPDILPVKDANELTDDADFFSLGMDSLQATQLRSVLVKNINTKGRKLGLNVAFEHPTINALARHLCSLGSGTLQAEVSIEGQMEALISKYSNFEQHTPCPNGLSGRYIVVTGATGSLGCHTVAHLANLPNVQKVYCLIRASSPLDAYGRLLESLRTRKLYETLSSSAKNKLIALPSDLSLQTLGLDNTTYNSLTSEITDIIHCAWSVNFNLHLTSFERDSIAGLHNLITLCLRAQRPSPATMNFCSSISAVVRSTTPDIPETLPPSLTCAQNMGYAQSKLVAEHICVNAAQQTGIRARVLRIGQVIGDSKYGIWNTTEAIPLMVQSALTTGALPRIDEWHRWLPVDVVAGTISDISLSSSDVVTTTTTTGVTGTSQEGAGGAIYNIISPHPFHWTSDLLPYLRSAGLEFEEVSPPTWIAKLRKSNPDPAVNPSIKLVEFFAGKYDSDKPRKGFEWHTSRTEGFSDVFREAMPLDAELVGKMVGFWREEGWKA</sequence>
<evidence type="ECO:0000256" key="8">
    <source>
        <dbReference type="ARBA" id="ARBA00023242"/>
    </source>
</evidence>
<dbReference type="PANTHER" id="PTHR47540:SF3">
    <property type="entry name" value="ZN(II)2CYS6 TRANSCRIPTION FACTOR (EUROFUNG)"/>
    <property type="match status" value="1"/>
</dbReference>
<evidence type="ECO:0000313" key="12">
    <source>
        <dbReference type="EMBL" id="KAL2859016.1"/>
    </source>
</evidence>
<dbReference type="InterPro" id="IPR020845">
    <property type="entry name" value="AMP-binding_CS"/>
</dbReference>
<dbReference type="InterPro" id="IPR007219">
    <property type="entry name" value="XnlR_reg_dom"/>
</dbReference>
<dbReference type="PROSITE" id="PS50048">
    <property type="entry name" value="ZN2_CY6_FUNGAL_2"/>
    <property type="match status" value="1"/>
</dbReference>
<evidence type="ECO:0000256" key="2">
    <source>
        <dbReference type="ARBA" id="ARBA00022450"/>
    </source>
</evidence>
<dbReference type="Gene3D" id="4.10.240.10">
    <property type="entry name" value="Zn(2)-C6 fungal-type DNA-binding domain"/>
    <property type="match status" value="1"/>
</dbReference>
<feature type="compositionally biased region" description="Polar residues" evidence="9">
    <location>
        <begin position="1"/>
        <end position="18"/>
    </location>
</feature>
<reference evidence="12 13" key="1">
    <citation type="submission" date="2024-07" db="EMBL/GenBank/DDBJ databases">
        <title>Section-level genome sequencing and comparative genomics of Aspergillus sections Usti and Cavernicolus.</title>
        <authorList>
            <consortium name="Lawrence Berkeley National Laboratory"/>
            <person name="Nybo J.L."/>
            <person name="Vesth T.C."/>
            <person name="Theobald S."/>
            <person name="Frisvad J.C."/>
            <person name="Larsen T.O."/>
            <person name="Kjaerboelling I."/>
            <person name="Rothschild-Mancinelli K."/>
            <person name="Lyhne E.K."/>
            <person name="Kogle M.E."/>
            <person name="Barry K."/>
            <person name="Clum A."/>
            <person name="Na H."/>
            <person name="Ledsgaard L."/>
            <person name="Lin J."/>
            <person name="Lipzen A."/>
            <person name="Kuo A."/>
            <person name="Riley R."/>
            <person name="Mondo S."/>
            <person name="LaButti K."/>
            <person name="Haridas S."/>
            <person name="Pangalinan J."/>
            <person name="Salamov A.A."/>
            <person name="Simmons B.A."/>
            <person name="Magnuson J.K."/>
            <person name="Chen J."/>
            <person name="Drula E."/>
            <person name="Henrissat B."/>
            <person name="Wiebenga A."/>
            <person name="Lubbers R.J."/>
            <person name="Gomes A.C."/>
            <person name="Macurrencykelacurrency M.R."/>
            <person name="Stajich J."/>
            <person name="Grigoriev I.V."/>
            <person name="Mortensen U.H."/>
            <person name="De vries R.P."/>
            <person name="Baker S.E."/>
            <person name="Andersen M.R."/>
        </authorList>
    </citation>
    <scope>NUCLEOTIDE SEQUENCE [LARGE SCALE GENOMIC DNA]</scope>
    <source>
        <strain evidence="12 13">CBS 756.74</strain>
    </source>
</reference>
<dbReference type="CDD" id="cd00067">
    <property type="entry name" value="GAL4"/>
    <property type="match status" value="1"/>
</dbReference>
<feature type="compositionally biased region" description="Polar residues" evidence="9">
    <location>
        <begin position="42"/>
        <end position="51"/>
    </location>
</feature>
<keyword evidence="2" id="KW-0596">Phosphopantetheine</keyword>
<evidence type="ECO:0000256" key="7">
    <source>
        <dbReference type="ARBA" id="ARBA00023163"/>
    </source>
</evidence>
<dbReference type="InterPro" id="IPR000873">
    <property type="entry name" value="AMP-dep_synth/lig_dom"/>
</dbReference>
<evidence type="ECO:0000259" key="11">
    <source>
        <dbReference type="PROSITE" id="PS50075"/>
    </source>
</evidence>
<dbReference type="SMART" id="SM00906">
    <property type="entry name" value="Fungal_trans"/>
    <property type="match status" value="1"/>
</dbReference>
<dbReference type="InterPro" id="IPR036291">
    <property type="entry name" value="NAD(P)-bd_dom_sf"/>
</dbReference>
<keyword evidence="6" id="KW-0238">DNA-binding</keyword>
<dbReference type="InterPro" id="IPR042099">
    <property type="entry name" value="ANL_N_sf"/>
</dbReference>
<feature type="compositionally biased region" description="Polar residues" evidence="9">
    <location>
        <begin position="114"/>
        <end position="123"/>
    </location>
</feature>
<dbReference type="InterPro" id="IPR020806">
    <property type="entry name" value="PKS_PP-bd"/>
</dbReference>
<dbReference type="SUPFAM" id="SSF47336">
    <property type="entry name" value="ACP-like"/>
    <property type="match status" value="1"/>
</dbReference>
<dbReference type="InterPro" id="IPR051711">
    <property type="entry name" value="Stress_Response_Reg"/>
</dbReference>
<dbReference type="SUPFAM" id="SSF57701">
    <property type="entry name" value="Zn2/Cys6 DNA-binding domain"/>
    <property type="match status" value="1"/>
</dbReference>
<comment type="caution">
    <text evidence="12">The sequence shown here is derived from an EMBL/GenBank/DDBJ whole genome shotgun (WGS) entry which is preliminary data.</text>
</comment>